<reference evidence="3 4" key="1">
    <citation type="submission" date="2015-05" db="EMBL/GenBank/DDBJ databases">
        <authorList>
            <person name="Tang B."/>
            <person name="Yu Y."/>
        </authorList>
    </citation>
    <scope>NUCLEOTIDE SEQUENCE [LARGE SCALE GENOMIC DNA]</scope>
    <source>
        <strain evidence="3 4">DSM 7029</strain>
    </source>
</reference>
<evidence type="ECO:0000256" key="1">
    <source>
        <dbReference type="ARBA" id="ARBA00005564"/>
    </source>
</evidence>
<dbReference type="InterPro" id="IPR050282">
    <property type="entry name" value="Cycloisomerase_2"/>
</dbReference>
<dbReference type="OrthoDB" id="9790815at2"/>
<evidence type="ECO:0000313" key="4">
    <source>
        <dbReference type="Proteomes" id="UP000035352"/>
    </source>
</evidence>
<keyword evidence="4" id="KW-1185">Reference proteome</keyword>
<accession>A0A0G3BX20</accession>
<dbReference type="SUPFAM" id="SSF50974">
    <property type="entry name" value="Nitrous oxide reductase, N-terminal domain"/>
    <property type="match status" value="1"/>
</dbReference>
<dbReference type="InterPro" id="IPR011045">
    <property type="entry name" value="N2O_reductase_N"/>
</dbReference>
<gene>
    <name evidence="3" type="primary">pgl</name>
    <name evidence="3" type="ORF">AAW51_4394</name>
</gene>
<evidence type="ECO:0000313" key="3">
    <source>
        <dbReference type="EMBL" id="AKJ31085.1"/>
    </source>
</evidence>
<comment type="similarity">
    <text evidence="1">Belongs to the cycloisomerase 2 family.</text>
</comment>
<dbReference type="SUPFAM" id="SSF50960">
    <property type="entry name" value="TolB, C-terminal domain"/>
    <property type="match status" value="1"/>
</dbReference>
<dbReference type="Proteomes" id="UP000035352">
    <property type="component" value="Chromosome"/>
</dbReference>
<dbReference type="GO" id="GO:0005829">
    <property type="term" value="C:cytosol"/>
    <property type="evidence" value="ECO:0007669"/>
    <property type="project" value="TreeGrafter"/>
</dbReference>
<dbReference type="InterPro" id="IPR015943">
    <property type="entry name" value="WD40/YVTN_repeat-like_dom_sf"/>
</dbReference>
<keyword evidence="2" id="KW-0313">Glucose metabolism</keyword>
<dbReference type="GO" id="GO:0006006">
    <property type="term" value="P:glucose metabolic process"/>
    <property type="evidence" value="ECO:0007669"/>
    <property type="project" value="UniProtKB-KW"/>
</dbReference>
<dbReference type="EMBL" id="CP011371">
    <property type="protein sequence ID" value="AKJ31085.1"/>
    <property type="molecule type" value="Genomic_DNA"/>
</dbReference>
<protein>
    <submittedName>
        <fullName evidence="3">6-phosphogluconolactonase</fullName>
    </submittedName>
</protein>
<sequence length="336" mass="36421">MSTRVYVSNADSRDITVLSLDVDSGRLHPLQTVTFEGQVGPLALSPDRRRLYAAVRTQPYHVASFEVDADDGRLHLIGTAPLPDSMAHLATDRRGQWLFAASYPGNLFSVSPIGPEGQAEAPAQVLPTGRHAHATLVAPSNRHLFVSNLGSDVVMQWAFDADSGALRPNAVPHFEGRAHAGPRHLVFHPNGRFVYLLNELDATVEVLAYDDAQGTLASLQTLPTLPEGFEGRPWAADLHLTPNGRFLYTSERTSSTLACFAVDATSGRLTLQGHVDTELQPRGFNIDPSGCYLIVAGQLSHAVRVCAIDAETGRLTTRHTEPVGQNPTWVEIVRGD</sequence>
<keyword evidence="2" id="KW-0119">Carbohydrate metabolism</keyword>
<dbReference type="PANTHER" id="PTHR30344:SF1">
    <property type="entry name" value="6-PHOSPHOGLUCONOLACTONASE"/>
    <property type="match status" value="1"/>
</dbReference>
<dbReference type="PANTHER" id="PTHR30344">
    <property type="entry name" value="6-PHOSPHOGLUCONOLACTONASE-RELATED"/>
    <property type="match status" value="1"/>
</dbReference>
<dbReference type="STRING" id="413882.AAW51_4394"/>
<organism evidence="3 4">
    <name type="scientific">Caldimonas brevitalea</name>
    <dbReference type="NCBI Taxonomy" id="413882"/>
    <lineage>
        <taxon>Bacteria</taxon>
        <taxon>Pseudomonadati</taxon>
        <taxon>Pseudomonadota</taxon>
        <taxon>Betaproteobacteria</taxon>
        <taxon>Burkholderiales</taxon>
        <taxon>Sphaerotilaceae</taxon>
        <taxon>Caldimonas</taxon>
    </lineage>
</organism>
<dbReference type="GO" id="GO:0017057">
    <property type="term" value="F:6-phosphogluconolactonase activity"/>
    <property type="evidence" value="ECO:0007669"/>
    <property type="project" value="TreeGrafter"/>
</dbReference>
<dbReference type="AlphaFoldDB" id="A0A0G3BX20"/>
<dbReference type="Pfam" id="PF10282">
    <property type="entry name" value="Lactonase"/>
    <property type="match status" value="1"/>
</dbReference>
<dbReference type="InterPro" id="IPR019405">
    <property type="entry name" value="Lactonase_7-beta_prop"/>
</dbReference>
<proteinExistence type="inferred from homology"/>
<dbReference type="KEGG" id="pbh:AAW51_4394"/>
<name>A0A0G3BX20_9BURK</name>
<evidence type="ECO:0000256" key="2">
    <source>
        <dbReference type="ARBA" id="ARBA00022526"/>
    </source>
</evidence>
<dbReference type="PATRIC" id="fig|413882.6.peg.4593"/>
<dbReference type="Gene3D" id="2.130.10.10">
    <property type="entry name" value="YVTN repeat-like/Quinoprotein amine dehydrogenase"/>
    <property type="match status" value="1"/>
</dbReference>